<evidence type="ECO:0000256" key="12">
    <source>
        <dbReference type="ARBA" id="ARBA00061053"/>
    </source>
</evidence>
<evidence type="ECO:0000256" key="2">
    <source>
        <dbReference type="ARBA" id="ARBA00022448"/>
    </source>
</evidence>
<feature type="transmembrane region" description="Helical" evidence="13">
    <location>
        <begin position="204"/>
        <end position="223"/>
    </location>
</feature>
<feature type="transmembrane region" description="Helical" evidence="13">
    <location>
        <begin position="139"/>
        <end position="158"/>
    </location>
</feature>
<dbReference type="InterPro" id="IPR048634">
    <property type="entry name" value="SecD_SecF_C"/>
</dbReference>
<dbReference type="InterPro" id="IPR005665">
    <property type="entry name" value="SecF_bac"/>
</dbReference>
<comment type="function">
    <text evidence="10 13">Part of the Sec protein translocase complex. Interacts with the SecYEG preprotein conducting channel. SecDF uses the proton motive force (PMF) to complete protein translocation after the ATP-dependent function of SecA.</text>
</comment>
<dbReference type="Pfam" id="PF02355">
    <property type="entry name" value="SecD_SecF_C"/>
    <property type="match status" value="1"/>
</dbReference>
<evidence type="ECO:0000256" key="8">
    <source>
        <dbReference type="ARBA" id="ARBA00023010"/>
    </source>
</evidence>
<keyword evidence="5 13" id="KW-0812">Transmembrane</keyword>
<keyword evidence="9 13" id="KW-0472">Membrane</keyword>
<dbReference type="NCBIfam" id="TIGR00916">
    <property type="entry name" value="2A0604s01"/>
    <property type="match status" value="1"/>
</dbReference>
<reference evidence="15 16" key="1">
    <citation type="journal article" date="2016" name="Nat. Commun.">
        <title>Thousands of microbial genomes shed light on interconnected biogeochemical processes in an aquifer system.</title>
        <authorList>
            <person name="Anantharaman K."/>
            <person name="Brown C.T."/>
            <person name="Hug L.A."/>
            <person name="Sharon I."/>
            <person name="Castelle C.J."/>
            <person name="Probst A.J."/>
            <person name="Thomas B.C."/>
            <person name="Singh A."/>
            <person name="Wilkins M.J."/>
            <person name="Karaoz U."/>
            <person name="Brodie E.L."/>
            <person name="Williams K.H."/>
            <person name="Hubbard S.S."/>
            <person name="Banfield J.F."/>
        </authorList>
    </citation>
    <scope>NUCLEOTIDE SEQUENCE [LARGE SCALE GENOMIC DNA]</scope>
</reference>
<dbReference type="PROSITE" id="PS50156">
    <property type="entry name" value="SSD"/>
    <property type="match status" value="1"/>
</dbReference>
<evidence type="ECO:0000256" key="10">
    <source>
        <dbReference type="ARBA" id="ARBA00059018"/>
    </source>
</evidence>
<evidence type="ECO:0000259" key="14">
    <source>
        <dbReference type="PROSITE" id="PS50156"/>
    </source>
</evidence>
<dbReference type="STRING" id="1797533.A2731_02895"/>
<evidence type="ECO:0000256" key="9">
    <source>
        <dbReference type="ARBA" id="ARBA00023136"/>
    </source>
</evidence>
<dbReference type="GO" id="GO:0065002">
    <property type="term" value="P:intracellular protein transmembrane transport"/>
    <property type="evidence" value="ECO:0007669"/>
    <property type="project" value="UniProtKB-UniRule"/>
</dbReference>
<comment type="similarity">
    <text evidence="12">In the N-terminal section; belongs to the SecD/SecF family. SecD subfamily.</text>
</comment>
<comment type="similarity">
    <text evidence="13">Belongs to the SecD/SecF family. SecF subfamily.</text>
</comment>
<dbReference type="EMBL" id="MHIC01000034">
    <property type="protein sequence ID" value="OGY44117.1"/>
    <property type="molecule type" value="Genomic_DNA"/>
</dbReference>
<dbReference type="GO" id="GO:0006605">
    <property type="term" value="P:protein targeting"/>
    <property type="evidence" value="ECO:0007669"/>
    <property type="project" value="UniProtKB-UniRule"/>
</dbReference>
<keyword evidence="6 13" id="KW-0653">Protein transport</keyword>
<feature type="domain" description="SSD" evidence="14">
    <location>
        <begin position="139"/>
        <end position="303"/>
    </location>
</feature>
<dbReference type="GO" id="GO:0005886">
    <property type="term" value="C:plasma membrane"/>
    <property type="evidence" value="ECO:0007669"/>
    <property type="project" value="UniProtKB-SubCell"/>
</dbReference>
<feature type="transmembrane region" description="Helical" evidence="13">
    <location>
        <begin position="279"/>
        <end position="304"/>
    </location>
</feature>
<dbReference type="Proteomes" id="UP000176241">
    <property type="component" value="Unassembled WGS sequence"/>
</dbReference>
<evidence type="ECO:0000313" key="15">
    <source>
        <dbReference type="EMBL" id="OGY44117.1"/>
    </source>
</evidence>
<evidence type="ECO:0000256" key="6">
    <source>
        <dbReference type="ARBA" id="ARBA00022927"/>
    </source>
</evidence>
<evidence type="ECO:0000313" key="16">
    <source>
        <dbReference type="Proteomes" id="UP000176241"/>
    </source>
</evidence>
<dbReference type="SUPFAM" id="SSF82866">
    <property type="entry name" value="Multidrug efflux transporter AcrB transmembrane domain"/>
    <property type="match status" value="1"/>
</dbReference>
<dbReference type="PANTHER" id="PTHR30081">
    <property type="entry name" value="PROTEIN-EXPORT MEMBRANE PROTEIN SEC"/>
    <property type="match status" value="1"/>
</dbReference>
<dbReference type="InterPro" id="IPR022813">
    <property type="entry name" value="SecD/SecF_arch_bac"/>
</dbReference>
<evidence type="ECO:0000256" key="3">
    <source>
        <dbReference type="ARBA" id="ARBA00022475"/>
    </source>
</evidence>
<comment type="subunit">
    <text evidence="13">Forms a complex with SecD. Part of the essential Sec protein translocation apparatus which comprises SecA, SecYEG and auxiliary proteins SecDF. Other proteins may also be involved.</text>
</comment>
<dbReference type="InterPro" id="IPR022645">
    <property type="entry name" value="SecD/SecF_bac"/>
</dbReference>
<dbReference type="GO" id="GO:0015450">
    <property type="term" value="F:protein-transporting ATPase activity"/>
    <property type="evidence" value="ECO:0007669"/>
    <property type="project" value="InterPro"/>
</dbReference>
<keyword evidence="8 13" id="KW-0811">Translocation</keyword>
<feature type="transmembrane region" description="Helical" evidence="13">
    <location>
        <begin position="170"/>
        <end position="192"/>
    </location>
</feature>
<dbReference type="AlphaFoldDB" id="A0A1G1XXV9"/>
<evidence type="ECO:0000256" key="13">
    <source>
        <dbReference type="HAMAP-Rule" id="MF_01464"/>
    </source>
</evidence>
<gene>
    <name evidence="13" type="primary">secF</name>
    <name evidence="15" type="ORF">A2731_02895</name>
</gene>
<keyword evidence="4" id="KW-0997">Cell inner membrane</keyword>
<feature type="transmembrane region" description="Helical" evidence="13">
    <location>
        <begin position="254"/>
        <end position="273"/>
    </location>
</feature>
<evidence type="ECO:0000256" key="7">
    <source>
        <dbReference type="ARBA" id="ARBA00022989"/>
    </source>
</evidence>
<evidence type="ECO:0000256" key="4">
    <source>
        <dbReference type="ARBA" id="ARBA00022519"/>
    </source>
</evidence>
<dbReference type="PRINTS" id="PR01755">
    <property type="entry name" value="SECFTRNLCASE"/>
</dbReference>
<dbReference type="PANTHER" id="PTHR30081:SF8">
    <property type="entry name" value="PROTEIN TRANSLOCASE SUBUNIT SECF"/>
    <property type="match status" value="1"/>
</dbReference>
<protein>
    <recommendedName>
        <fullName evidence="13">Protein-export membrane protein SecF</fullName>
    </recommendedName>
</protein>
<dbReference type="NCBIfam" id="TIGR00966">
    <property type="entry name" value="transloc_SecF"/>
    <property type="match status" value="1"/>
</dbReference>
<keyword evidence="2 13" id="KW-0813">Transport</keyword>
<dbReference type="InterPro" id="IPR022646">
    <property type="entry name" value="SecD/SecF_CS"/>
</dbReference>
<dbReference type="HAMAP" id="MF_01464_B">
    <property type="entry name" value="SecF_B"/>
    <property type="match status" value="1"/>
</dbReference>
<evidence type="ECO:0000256" key="11">
    <source>
        <dbReference type="ARBA" id="ARBA00060856"/>
    </source>
</evidence>
<keyword evidence="7 13" id="KW-1133">Transmembrane helix</keyword>
<dbReference type="GO" id="GO:0043952">
    <property type="term" value="P:protein transport by the Sec complex"/>
    <property type="evidence" value="ECO:0007669"/>
    <property type="project" value="UniProtKB-UniRule"/>
</dbReference>
<dbReference type="InterPro" id="IPR055344">
    <property type="entry name" value="SecD_SecF_C_bact"/>
</dbReference>
<accession>A0A1G1XXV9</accession>
<organism evidence="15 16">
    <name type="scientific">Candidatus Buchananbacteria bacterium RIFCSPHIGHO2_01_FULL_39_8</name>
    <dbReference type="NCBI Taxonomy" id="1797533"/>
    <lineage>
        <taxon>Bacteria</taxon>
        <taxon>Candidatus Buchananiibacteriota</taxon>
    </lineage>
</organism>
<evidence type="ECO:0000256" key="1">
    <source>
        <dbReference type="ARBA" id="ARBA00004651"/>
    </source>
</evidence>
<dbReference type="InterPro" id="IPR000731">
    <property type="entry name" value="SSD"/>
</dbReference>
<feature type="transmembrane region" description="Helical" evidence="13">
    <location>
        <begin position="12"/>
        <end position="31"/>
    </location>
</feature>
<evidence type="ECO:0000256" key="5">
    <source>
        <dbReference type="ARBA" id="ARBA00022692"/>
    </source>
</evidence>
<sequence length="311" mass="34729">MLPIIKVRKIWFIFSSTLVILSIIAFSIWGLKLGIDFTGGSLLEIEFSIPRPTNQEITLALESLNLGNITIQPVGEKGVIFRFKEIDEENHQKIISTLKEKFKETMSGGEGITFELKVLEEKRFDSIGPTIGQELKRKTVWAIVLANIAIILYIAWAFRKVSKPVNSWKYGVSAVIALIHDIIITVGVFSILGKFYGMEVNAPFIAALLTILGYSVNDTIVVFDRTRENLIRRLGEDFEKVVEDSVNQTIARSINTSLTVIISLFAILLFGGASIRDFALALIVGITFGTYSSIFLASPLLVVWEKIRLRS</sequence>
<comment type="subcellular location">
    <subcellularLocation>
        <location evidence="1 13">Cell membrane</location>
        <topology evidence="1 13">Multi-pass membrane protein</topology>
    </subcellularLocation>
</comment>
<keyword evidence="3 13" id="KW-1003">Cell membrane</keyword>
<dbReference type="FunFam" id="1.20.1640.10:FF:000024">
    <property type="entry name" value="Multifunctional fusion protein"/>
    <property type="match status" value="1"/>
</dbReference>
<dbReference type="Pfam" id="PF07549">
    <property type="entry name" value="Sec_GG"/>
    <property type="match status" value="1"/>
</dbReference>
<proteinExistence type="inferred from homology"/>
<comment type="caution">
    <text evidence="15">The sequence shown here is derived from an EMBL/GenBank/DDBJ whole genome shotgun (WGS) entry which is preliminary data.</text>
</comment>
<name>A0A1G1XXV9_9BACT</name>
<dbReference type="Gene3D" id="1.20.1640.10">
    <property type="entry name" value="Multidrug efflux transporter AcrB transmembrane domain"/>
    <property type="match status" value="1"/>
</dbReference>
<comment type="similarity">
    <text evidence="11">In the C-terminal section; belongs to the SecD/SecF family. SecF subfamily.</text>
</comment>